<keyword evidence="1" id="KW-0732">Signal</keyword>
<gene>
    <name evidence="2" type="ORF">OTU49_005811</name>
</gene>
<dbReference type="EMBL" id="JARKIK010000050">
    <property type="protein sequence ID" value="KAK8734447.1"/>
    <property type="molecule type" value="Genomic_DNA"/>
</dbReference>
<reference evidence="2 3" key="1">
    <citation type="journal article" date="2024" name="BMC Genomics">
        <title>Genome assembly of redclaw crayfish (Cherax quadricarinatus) provides insights into its immune adaptation and hypoxia tolerance.</title>
        <authorList>
            <person name="Liu Z."/>
            <person name="Zheng J."/>
            <person name="Li H."/>
            <person name="Fang K."/>
            <person name="Wang S."/>
            <person name="He J."/>
            <person name="Zhou D."/>
            <person name="Weng S."/>
            <person name="Chi M."/>
            <person name="Gu Z."/>
            <person name="He J."/>
            <person name="Li F."/>
            <person name="Wang M."/>
        </authorList>
    </citation>
    <scope>NUCLEOTIDE SEQUENCE [LARGE SCALE GENOMIC DNA]</scope>
    <source>
        <strain evidence="2">ZL_2023a</strain>
    </source>
</reference>
<proteinExistence type="predicted"/>
<keyword evidence="3" id="KW-1185">Reference proteome</keyword>
<accession>A0AAW0WR11</accession>
<feature type="chain" id="PRO_5043575732" evidence="1">
    <location>
        <begin position="24"/>
        <end position="165"/>
    </location>
</feature>
<dbReference type="Proteomes" id="UP001445076">
    <property type="component" value="Unassembled WGS sequence"/>
</dbReference>
<evidence type="ECO:0000313" key="3">
    <source>
        <dbReference type="Proteomes" id="UP001445076"/>
    </source>
</evidence>
<feature type="signal peptide" evidence="1">
    <location>
        <begin position="1"/>
        <end position="23"/>
    </location>
</feature>
<evidence type="ECO:0000256" key="1">
    <source>
        <dbReference type="SAM" id="SignalP"/>
    </source>
</evidence>
<comment type="caution">
    <text evidence="2">The sequence shown here is derived from an EMBL/GenBank/DDBJ whole genome shotgun (WGS) entry which is preliminary data.</text>
</comment>
<dbReference type="AlphaFoldDB" id="A0AAW0WR11"/>
<protein>
    <submittedName>
        <fullName evidence="2">Uncharacterized protein</fullName>
    </submittedName>
</protein>
<sequence length="165" mass="18135">MGVVSFHADFVSVMMMVMTVAMAAYERTEFIVTSESPFCTPFPGFLTCDFKEADKTAVLEEVNQVNKIFVHNVQELVVVSNGCVNLAIYNVARVTFNSTIHCLQQDLSLKLVNSGTNLVPGYISHLDLAGSSAQKVVCHNKLKFLNIINSNVGVLDILQPLHKVT</sequence>
<feature type="non-terminal residue" evidence="2">
    <location>
        <position position="165"/>
    </location>
</feature>
<organism evidence="2 3">
    <name type="scientific">Cherax quadricarinatus</name>
    <name type="common">Australian red claw crayfish</name>
    <dbReference type="NCBI Taxonomy" id="27406"/>
    <lineage>
        <taxon>Eukaryota</taxon>
        <taxon>Metazoa</taxon>
        <taxon>Ecdysozoa</taxon>
        <taxon>Arthropoda</taxon>
        <taxon>Crustacea</taxon>
        <taxon>Multicrustacea</taxon>
        <taxon>Malacostraca</taxon>
        <taxon>Eumalacostraca</taxon>
        <taxon>Eucarida</taxon>
        <taxon>Decapoda</taxon>
        <taxon>Pleocyemata</taxon>
        <taxon>Astacidea</taxon>
        <taxon>Parastacoidea</taxon>
        <taxon>Parastacidae</taxon>
        <taxon>Cherax</taxon>
    </lineage>
</organism>
<evidence type="ECO:0000313" key="2">
    <source>
        <dbReference type="EMBL" id="KAK8734447.1"/>
    </source>
</evidence>
<name>A0AAW0WR11_CHEQU</name>